<feature type="compositionally biased region" description="Basic residues" evidence="1">
    <location>
        <begin position="1"/>
        <end position="11"/>
    </location>
</feature>
<gene>
    <name evidence="3" type="ORF">SAMN06265174_1079</name>
</gene>
<feature type="region of interest" description="Disordered" evidence="1">
    <location>
        <begin position="74"/>
        <end position="210"/>
    </location>
</feature>
<keyword evidence="2" id="KW-1133">Transmembrane helix</keyword>
<feature type="compositionally biased region" description="Polar residues" evidence="1">
    <location>
        <begin position="85"/>
        <end position="95"/>
    </location>
</feature>
<feature type="compositionally biased region" description="Low complexity" evidence="1">
    <location>
        <begin position="150"/>
        <end position="161"/>
    </location>
</feature>
<dbReference type="Proteomes" id="UP000315460">
    <property type="component" value="Unassembled WGS sequence"/>
</dbReference>
<keyword evidence="4" id="KW-1185">Reference proteome</keyword>
<evidence type="ECO:0000256" key="2">
    <source>
        <dbReference type="SAM" id="Phobius"/>
    </source>
</evidence>
<proteinExistence type="predicted"/>
<feature type="transmembrane region" description="Helical" evidence="2">
    <location>
        <begin position="43"/>
        <end position="65"/>
    </location>
</feature>
<keyword evidence="2" id="KW-0812">Transmembrane</keyword>
<protein>
    <submittedName>
        <fullName evidence="3">Uncharacterized protein</fullName>
    </submittedName>
</protein>
<comment type="caution">
    <text evidence="3">The sequence shown here is derived from an EMBL/GenBank/DDBJ whole genome shotgun (WGS) entry which is preliminary data.</text>
</comment>
<feature type="region of interest" description="Disordered" evidence="1">
    <location>
        <begin position="1"/>
        <end position="39"/>
    </location>
</feature>
<keyword evidence="2" id="KW-0472">Membrane</keyword>
<evidence type="ECO:0000256" key="1">
    <source>
        <dbReference type="SAM" id="MobiDB-lite"/>
    </source>
</evidence>
<reference evidence="3 4" key="1">
    <citation type="submission" date="2017-05" db="EMBL/GenBank/DDBJ databases">
        <authorList>
            <person name="Varghese N."/>
            <person name="Submissions S."/>
        </authorList>
    </citation>
    <scope>NUCLEOTIDE SEQUENCE [LARGE SCALE GENOMIC DNA]</scope>
    <source>
        <strain evidence="3 4">DSM 45139</strain>
    </source>
</reference>
<organism evidence="3 4">
    <name type="scientific">Dietzia kunjamensis subsp. schimae</name>
    <dbReference type="NCBI Taxonomy" id="498198"/>
    <lineage>
        <taxon>Bacteria</taxon>
        <taxon>Bacillati</taxon>
        <taxon>Actinomycetota</taxon>
        <taxon>Actinomycetes</taxon>
        <taxon>Mycobacteriales</taxon>
        <taxon>Dietziaceae</taxon>
        <taxon>Dietzia</taxon>
    </lineage>
</organism>
<evidence type="ECO:0000313" key="4">
    <source>
        <dbReference type="Proteomes" id="UP000315460"/>
    </source>
</evidence>
<name>A0ABY1N5B3_9ACTN</name>
<sequence>MVGFRRSRHGDRRPVGDDAATRQAPSPAHGITKGAPRPASPPGLGWAVLGVALLLGLFFLVPLGLERSAAVVPTTSADPVPQTPGPQTWVLSSTVADPGPNAGDYEAERDPKGARATGDDRGGVGDGDSDDSASVIIRVPAAGPTPEPGAVSATTTAYSAAPPGGSSLTSATAPVPTCPQPTPTGLAEKLGADLGSTSGTGHATGGACAG</sequence>
<accession>A0ABY1N5B3</accession>
<feature type="compositionally biased region" description="Basic and acidic residues" evidence="1">
    <location>
        <begin position="106"/>
        <end position="123"/>
    </location>
</feature>
<dbReference type="EMBL" id="FXTG01000007">
    <property type="protein sequence ID" value="SMO81392.1"/>
    <property type="molecule type" value="Genomic_DNA"/>
</dbReference>
<evidence type="ECO:0000313" key="3">
    <source>
        <dbReference type="EMBL" id="SMO81392.1"/>
    </source>
</evidence>